<feature type="transmembrane region" description="Helical" evidence="1">
    <location>
        <begin position="20"/>
        <end position="38"/>
    </location>
</feature>
<feature type="transmembrane region" description="Helical" evidence="1">
    <location>
        <begin position="50"/>
        <end position="71"/>
    </location>
</feature>
<proteinExistence type="predicted"/>
<dbReference type="GeneID" id="301975351"/>
<dbReference type="EMBL" id="AOMT01000005">
    <property type="protein sequence ID" value="KDN25856.1"/>
    <property type="molecule type" value="Genomic_DNA"/>
</dbReference>
<keyword evidence="1" id="KW-0812">Transmembrane</keyword>
<protein>
    <submittedName>
        <fullName evidence="2">Uncharacterized protein</fullName>
    </submittedName>
</protein>
<keyword evidence="1" id="KW-1133">Transmembrane helix</keyword>
<evidence type="ECO:0000256" key="1">
    <source>
        <dbReference type="SAM" id="Phobius"/>
    </source>
</evidence>
<dbReference type="AlphaFoldDB" id="A0A066UEL5"/>
<organism evidence="2 3">
    <name type="scientific">Moraxella bovoculi 237</name>
    <dbReference type="NCBI Taxonomy" id="743974"/>
    <lineage>
        <taxon>Bacteria</taxon>
        <taxon>Pseudomonadati</taxon>
        <taxon>Pseudomonadota</taxon>
        <taxon>Gammaproteobacteria</taxon>
        <taxon>Moraxellales</taxon>
        <taxon>Moraxellaceae</taxon>
        <taxon>Moraxella</taxon>
    </lineage>
</organism>
<reference evidence="2 3" key="1">
    <citation type="journal article" date="2014" name="Genome Announc.">
        <title>Draft Genome Sequence of Moraxella bovoculi Strain 237T (ATCC BAA-1259T) Isolated from a Calf with Infectious Bovine Keratoconjunctivitis.</title>
        <authorList>
            <person name="Calcutt M.J."/>
            <person name="Foecking M.F."/>
            <person name="Martin N.T."/>
            <person name="Mhlanga-Mutangadura T."/>
            <person name="Reilly T.J."/>
        </authorList>
    </citation>
    <scope>NUCLEOTIDE SEQUENCE [LARGE SCALE GENOMIC DNA]</scope>
    <source>
        <strain evidence="2 3">237</strain>
    </source>
</reference>
<dbReference type="eggNOG" id="ENOG5033ZUD">
    <property type="taxonomic scope" value="Bacteria"/>
</dbReference>
<feature type="transmembrane region" description="Helical" evidence="1">
    <location>
        <begin position="83"/>
        <end position="102"/>
    </location>
</feature>
<sequence length="103" mass="11857">MSGRLIPDRIVPKDIPKGLIATLIILVMLIGLSGFRLGQGNRLQGWLHVLENWVICLILIPAFTALVAAPIKYRDRSFDLKMAYYLGMFVSFLFMMAKLRYWR</sequence>
<dbReference type="OrthoDB" id="6658280at2"/>
<keyword evidence="3" id="KW-1185">Reference proteome</keyword>
<evidence type="ECO:0000313" key="3">
    <source>
        <dbReference type="Proteomes" id="UP000035860"/>
    </source>
</evidence>
<keyword evidence="1" id="KW-0472">Membrane</keyword>
<accession>A0A066UEL5</accession>
<comment type="caution">
    <text evidence="2">The sequence shown here is derived from an EMBL/GenBank/DDBJ whole genome shotgun (WGS) entry which is preliminary data.</text>
</comment>
<dbReference type="Proteomes" id="UP000035860">
    <property type="component" value="Unassembled WGS sequence"/>
</dbReference>
<name>A0A066UEL5_9GAMM</name>
<dbReference type="RefSeq" id="WP_036362411.1">
    <property type="nucleotide sequence ID" value="NZ_AOMT01000005.1"/>
</dbReference>
<gene>
    <name evidence="2" type="ORF">MBO_01640</name>
</gene>
<evidence type="ECO:0000313" key="2">
    <source>
        <dbReference type="EMBL" id="KDN25856.1"/>
    </source>
</evidence>